<dbReference type="GO" id="GO:0010181">
    <property type="term" value="F:FMN binding"/>
    <property type="evidence" value="ECO:0007669"/>
    <property type="project" value="InterPro"/>
</dbReference>
<dbReference type="EMBL" id="JAAXOP010000006">
    <property type="protein sequence ID" value="NKY51340.1"/>
    <property type="molecule type" value="Genomic_DNA"/>
</dbReference>
<dbReference type="SUPFAM" id="SSF50475">
    <property type="entry name" value="FMN-binding split barrel"/>
    <property type="match status" value="1"/>
</dbReference>
<evidence type="ECO:0000313" key="4">
    <source>
        <dbReference type="EMBL" id="NKY51340.1"/>
    </source>
</evidence>
<dbReference type="InterPro" id="IPR012349">
    <property type="entry name" value="Split_barrel_FMN-bd"/>
</dbReference>
<evidence type="ECO:0000256" key="1">
    <source>
        <dbReference type="ARBA" id="ARBA00008898"/>
    </source>
</evidence>
<dbReference type="GO" id="GO:0042602">
    <property type="term" value="F:riboflavin reductase (NADPH) activity"/>
    <property type="evidence" value="ECO:0007669"/>
    <property type="project" value="TreeGrafter"/>
</dbReference>
<accession>A0A846Y002</accession>
<dbReference type="PANTHER" id="PTHR30466">
    <property type="entry name" value="FLAVIN REDUCTASE"/>
    <property type="match status" value="1"/>
</dbReference>
<dbReference type="SMART" id="SM00903">
    <property type="entry name" value="Flavin_Reduct"/>
    <property type="match status" value="1"/>
</dbReference>
<dbReference type="InterPro" id="IPR050268">
    <property type="entry name" value="NADH-dep_flavin_reductase"/>
</dbReference>
<dbReference type="Proteomes" id="UP000565711">
    <property type="component" value="Unassembled WGS sequence"/>
</dbReference>
<dbReference type="InterPro" id="IPR002563">
    <property type="entry name" value="Flavin_Rdtase-like_dom"/>
</dbReference>
<comment type="similarity">
    <text evidence="1">Belongs to the non-flavoprotein flavin reductase family.</text>
</comment>
<evidence type="ECO:0000256" key="2">
    <source>
        <dbReference type="ARBA" id="ARBA00023002"/>
    </source>
</evidence>
<keyword evidence="5" id="KW-1185">Reference proteome</keyword>
<organism evidence="4 5">
    <name type="scientific">Nocardia vermiculata</name>
    <dbReference type="NCBI Taxonomy" id="257274"/>
    <lineage>
        <taxon>Bacteria</taxon>
        <taxon>Bacillati</taxon>
        <taxon>Actinomycetota</taxon>
        <taxon>Actinomycetes</taxon>
        <taxon>Mycobacteriales</taxon>
        <taxon>Nocardiaceae</taxon>
        <taxon>Nocardia</taxon>
    </lineage>
</organism>
<dbReference type="RefSeq" id="WP_067880115.1">
    <property type="nucleotide sequence ID" value="NZ_JAAXOP010000006.1"/>
</dbReference>
<feature type="domain" description="Flavin reductase like" evidence="3">
    <location>
        <begin position="11"/>
        <end position="158"/>
    </location>
</feature>
<evidence type="ECO:0000259" key="3">
    <source>
        <dbReference type="SMART" id="SM00903"/>
    </source>
</evidence>
<dbReference type="AlphaFoldDB" id="A0A846Y002"/>
<protein>
    <submittedName>
        <fullName evidence="4">Flavin reductase</fullName>
    </submittedName>
</protein>
<comment type="caution">
    <text evidence="4">The sequence shown here is derived from an EMBL/GenBank/DDBJ whole genome shotgun (WGS) entry which is preliminary data.</text>
</comment>
<dbReference type="Gene3D" id="2.30.110.10">
    <property type="entry name" value="Electron Transport, Fmn-binding Protein, Chain A"/>
    <property type="match status" value="1"/>
</dbReference>
<keyword evidence="2" id="KW-0560">Oxidoreductase</keyword>
<gene>
    <name evidence="4" type="ORF">HGA08_14035</name>
</gene>
<evidence type="ECO:0000313" key="5">
    <source>
        <dbReference type="Proteomes" id="UP000565711"/>
    </source>
</evidence>
<proteinExistence type="inferred from homology"/>
<dbReference type="PANTHER" id="PTHR30466:SF15">
    <property type="entry name" value="POSSIBLE OXIDOREDUCTASE"/>
    <property type="match status" value="1"/>
</dbReference>
<name>A0A846Y002_9NOCA</name>
<sequence length="163" mass="17480">MDTRADFDAVLAAADAPIYVVTVATDTERAGCVVGFASQVAIEPRRFLICLSTLNYTYRVATEATHVAVHLVHSGSRALAQLFGAETGDDVDKFSWCRWHHGPGGVVVLDDAAAWFAGRILSRHDFGDHVGLLLEPLGGTPPPPDTTGLRYHDLADLHPGHPA</sequence>
<reference evidence="4 5" key="1">
    <citation type="submission" date="2020-04" db="EMBL/GenBank/DDBJ databases">
        <title>MicrobeNet Type strains.</title>
        <authorList>
            <person name="Nicholson A.C."/>
        </authorList>
    </citation>
    <scope>NUCLEOTIDE SEQUENCE [LARGE SCALE GENOMIC DNA]</scope>
    <source>
        <strain evidence="4 5">JCM 12354</strain>
    </source>
</reference>
<dbReference type="Pfam" id="PF01613">
    <property type="entry name" value="Flavin_Reduct"/>
    <property type="match status" value="1"/>
</dbReference>